<evidence type="ECO:0000256" key="1">
    <source>
        <dbReference type="SAM" id="SignalP"/>
    </source>
</evidence>
<reference evidence="2 3" key="1">
    <citation type="submission" date="2010-03" db="EMBL/GenBank/DDBJ databases">
        <title>The genome sequence of Ruminococcus obeum A2-162.</title>
        <authorList>
            <consortium name="metaHIT consortium -- http://www.metahit.eu/"/>
            <person name="Pajon A."/>
            <person name="Turner K."/>
            <person name="Parkhill J."/>
            <person name="Duncan S."/>
            <person name="Flint H."/>
        </authorList>
    </citation>
    <scope>NUCLEOTIDE SEQUENCE [LARGE SCALE GENOMIC DNA]</scope>
    <source>
        <strain evidence="2 3">A2-162</strain>
    </source>
</reference>
<dbReference type="EMBL" id="FP929054">
    <property type="protein sequence ID" value="CBL22142.1"/>
    <property type="molecule type" value="Genomic_DNA"/>
</dbReference>
<dbReference type="KEGG" id="rob:CK5_05760"/>
<dbReference type="HOGENOM" id="CLU_3077331_0_0_9"/>
<keyword evidence="3" id="KW-1185">Reference proteome</keyword>
<name>D4LWY9_9FIRM</name>
<keyword evidence="1" id="KW-0732">Signal</keyword>
<proteinExistence type="predicted"/>
<evidence type="ECO:0000313" key="3">
    <source>
        <dbReference type="Proteomes" id="UP000008955"/>
    </source>
</evidence>
<feature type="signal peptide" evidence="1">
    <location>
        <begin position="1"/>
        <end position="18"/>
    </location>
</feature>
<organism evidence="2 3">
    <name type="scientific">Blautia obeum A2-162</name>
    <dbReference type="NCBI Taxonomy" id="657314"/>
    <lineage>
        <taxon>Bacteria</taxon>
        <taxon>Bacillati</taxon>
        <taxon>Bacillota</taxon>
        <taxon>Clostridia</taxon>
        <taxon>Lachnospirales</taxon>
        <taxon>Lachnospiraceae</taxon>
        <taxon>Blautia</taxon>
    </lineage>
</organism>
<accession>D4LWY9</accession>
<reference evidence="2 3" key="2">
    <citation type="submission" date="2010-03" db="EMBL/GenBank/DDBJ databases">
        <authorList>
            <person name="Pajon A."/>
        </authorList>
    </citation>
    <scope>NUCLEOTIDE SEQUENCE [LARGE SCALE GENOMIC DNA]</scope>
    <source>
        <strain evidence="2 3">A2-162</strain>
    </source>
</reference>
<evidence type="ECO:0000313" key="2">
    <source>
        <dbReference type="EMBL" id="CBL22142.1"/>
    </source>
</evidence>
<feature type="chain" id="PRO_5039176790" evidence="1">
    <location>
        <begin position="19"/>
        <end position="52"/>
    </location>
</feature>
<dbReference type="PROSITE" id="PS51257">
    <property type="entry name" value="PROKAR_LIPOPROTEIN"/>
    <property type="match status" value="1"/>
</dbReference>
<gene>
    <name evidence="2" type="ORF">CK5_05760</name>
</gene>
<protein>
    <submittedName>
        <fullName evidence="2">Uncharacterized protein</fullName>
    </submittedName>
</protein>
<dbReference type="Proteomes" id="UP000008955">
    <property type="component" value="Chromosome"/>
</dbReference>
<sequence>MKKVILLLLILFMCFALSACNSSQNAETTEKLPGIPFQKKVAAHNKMRMEIP</sequence>
<dbReference type="AlphaFoldDB" id="D4LWY9"/>